<accession>A0A7X9RXK0</accession>
<comment type="caution">
    <text evidence="1">The sequence shown here is derived from an EMBL/GenBank/DDBJ whole genome shotgun (WGS) entry which is preliminary data.</text>
</comment>
<organism evidence="1 2">
    <name type="scientific">Flammeovirga aprica JL-4</name>
    <dbReference type="NCBI Taxonomy" id="694437"/>
    <lineage>
        <taxon>Bacteria</taxon>
        <taxon>Pseudomonadati</taxon>
        <taxon>Bacteroidota</taxon>
        <taxon>Cytophagia</taxon>
        <taxon>Cytophagales</taxon>
        <taxon>Flammeovirgaceae</taxon>
        <taxon>Flammeovirga</taxon>
    </lineage>
</organism>
<protein>
    <submittedName>
        <fullName evidence="1">Uncharacterized protein</fullName>
    </submittedName>
</protein>
<reference evidence="1 2" key="1">
    <citation type="submission" date="2020-04" db="EMBL/GenBank/DDBJ databases">
        <title>Flammeovirga sp. SR4, a novel species isolated from seawater.</title>
        <authorList>
            <person name="Wang X."/>
        </authorList>
    </citation>
    <scope>NUCLEOTIDE SEQUENCE [LARGE SCALE GENOMIC DNA]</scope>
    <source>
        <strain evidence="1 2">ATCC 23126</strain>
    </source>
</reference>
<gene>
    <name evidence="1" type="ORF">HHU12_21500</name>
</gene>
<dbReference type="AlphaFoldDB" id="A0A7X9RXK0"/>
<dbReference type="RefSeq" id="WP_169658799.1">
    <property type="nucleotide sequence ID" value="NZ_JABANE010000067.1"/>
</dbReference>
<proteinExistence type="predicted"/>
<sequence>MKIINYKGGKAVLFASGIIVVKFDTSTAYYRLYVTKFKNFKLTKSAVKTAKKSFSTGEEINFSDLLEIGLQYFKGVYEVPSYLFNSHQDAICDLVKRYVLPHVEAEQEQIIPELDKEKLTTATVSNGHHSEE</sequence>
<dbReference type="Proteomes" id="UP000576082">
    <property type="component" value="Unassembled WGS sequence"/>
</dbReference>
<evidence type="ECO:0000313" key="1">
    <source>
        <dbReference type="EMBL" id="NME70566.1"/>
    </source>
</evidence>
<name>A0A7X9RXK0_9BACT</name>
<dbReference type="EMBL" id="JABANE010000067">
    <property type="protein sequence ID" value="NME70566.1"/>
    <property type="molecule type" value="Genomic_DNA"/>
</dbReference>
<keyword evidence="2" id="KW-1185">Reference proteome</keyword>
<evidence type="ECO:0000313" key="2">
    <source>
        <dbReference type="Proteomes" id="UP000576082"/>
    </source>
</evidence>